<protein>
    <submittedName>
        <fullName evidence="1">Uncharacterized protein</fullName>
    </submittedName>
</protein>
<dbReference type="Proteomes" id="UP001266305">
    <property type="component" value="Unassembled WGS sequence"/>
</dbReference>
<accession>A0ABQ9THT0</accession>
<gene>
    <name evidence="1" type="ORF">P7K49_037317</name>
</gene>
<proteinExistence type="predicted"/>
<keyword evidence="2" id="KW-1185">Reference proteome</keyword>
<organism evidence="1 2">
    <name type="scientific">Saguinus oedipus</name>
    <name type="common">Cotton-top tamarin</name>
    <name type="synonym">Oedipomidas oedipus</name>
    <dbReference type="NCBI Taxonomy" id="9490"/>
    <lineage>
        <taxon>Eukaryota</taxon>
        <taxon>Metazoa</taxon>
        <taxon>Chordata</taxon>
        <taxon>Craniata</taxon>
        <taxon>Vertebrata</taxon>
        <taxon>Euteleostomi</taxon>
        <taxon>Mammalia</taxon>
        <taxon>Eutheria</taxon>
        <taxon>Euarchontoglires</taxon>
        <taxon>Primates</taxon>
        <taxon>Haplorrhini</taxon>
        <taxon>Platyrrhini</taxon>
        <taxon>Cebidae</taxon>
        <taxon>Callitrichinae</taxon>
        <taxon>Saguinus</taxon>
    </lineage>
</organism>
<reference evidence="1 2" key="1">
    <citation type="submission" date="2023-05" db="EMBL/GenBank/DDBJ databases">
        <title>B98-5 Cell Line De Novo Hybrid Assembly: An Optical Mapping Approach.</title>
        <authorList>
            <person name="Kananen K."/>
            <person name="Auerbach J.A."/>
            <person name="Kautto E."/>
            <person name="Blachly J.S."/>
        </authorList>
    </citation>
    <scope>NUCLEOTIDE SEQUENCE [LARGE SCALE GENOMIC DNA]</scope>
    <source>
        <strain evidence="1">B95-8</strain>
        <tissue evidence="1">Cell line</tissue>
    </source>
</reference>
<dbReference type="EMBL" id="JASSZA010000022">
    <property type="protein sequence ID" value="KAK2084284.1"/>
    <property type="molecule type" value="Genomic_DNA"/>
</dbReference>
<name>A0ABQ9THT0_SAGOE</name>
<evidence type="ECO:0000313" key="2">
    <source>
        <dbReference type="Proteomes" id="UP001266305"/>
    </source>
</evidence>
<evidence type="ECO:0000313" key="1">
    <source>
        <dbReference type="EMBL" id="KAK2084284.1"/>
    </source>
</evidence>
<comment type="caution">
    <text evidence="1">The sequence shown here is derived from an EMBL/GenBank/DDBJ whole genome shotgun (WGS) entry which is preliminary data.</text>
</comment>
<sequence>MAKVDLNMQSHHPQFMGDMKLLTDRQEIALDMASLVMDSPHRQGPGQLEVGDMATVSPVTVRCTQGSHTHIQDTHTAKVDLNMQSHNPQFMGDTELLMDRQEIALDMASRVMDSPHRQGPEQLEEEDLVTVSPVTVRCTQGSHTHIQDTHTAKVDLNMQSHNPQFMGDMKLLTERQEIALDMASLVMDSPHRQGPGQLEDRDLATVSPVTVRCTQGSHTHIQDTHMAKVDLNMQSHHPQFMGDMKLLMDRQEIALDMASLVMDSPHRQGPGQLEDRDLATVSPVTVRCTQVSHTHIQDTHMAKVDLNMQSHDPQFMGDTELLMNRQEIALDMASLIMDSPHRQGPEQLEEEDLATASPVTVRCTQGSHTHIQDTHTAKVDLNMQSHNPQFMGDMKLLTDRQDIALDMASLVMDSPHRQGPGQLEVGDMATVSPVTVRCTQGSHTHIQDTHMAKVDLNMQSHHPQFMGDMKLLMDRQEIALDMASLVMDSPHRQGPGQLEVGDMATVSPVTVRCTQGSHTHIQDTHMAKVDLNMQSHHPQFMGDTKLLTDRQEIALDMASLVMDSPHRLGPGQLEDRDLATLSPVTVRCTQGSHTHIQDTHTAKVDLNMQSHNPQFMGDTELLMDRQEIALDMASLVMDSPHRQGPGQLEDRDLATVSPVTVRCTQGSHTHIQDTHTAKVDLNMQSHHPQFMGDMKLLMDRQEIALDMASLVMDSPHRQGPGQLEVGDMATVSPVTVRCTQGSHTHIQDTHRAKVDHNMQSQDPQLMGDTELLMDRQEIALDMASLVMDSPHRQGPGQLEDRDLATLRPLTVRCTQGFHTHIQDTHMAKLDLNM</sequence>